<sequence>MLVHDRRRLRRFRRPGHLLRQTGRDLPTGPALPDRSPLHLPDIEPSLPNEDLLDRFQRAAFDYFLETVNPQNGLVADTSRPNWPASIAVVGFALSCYPVGVERGWVTRDAAAKLTLAALRFFWNSRQGNGDDVTGHKGFYYHFLDMRTGLRAWRCELSMVDTALLMAGVLVAGAYFQGDGEDEVEVRELSEALYRRVDWRWAQGRRPTLRQGWKPKSGFLYSDWEGYNEATILYVLAMASPNRPASDDSYGAWTATYQWENIHGYEVLYGGPLFMHQFSHAWIDFDGIQDAFMREKGSDYFENSRRATYIHRDYARQNPHGFSGYGDGLWGLSAGDGPGNFRARIEQRPRRFSAYAARGVPFGPDDGTIAPWSCLASLPFAPEICLPALRHLTECHPEVIGKFRMPSGFNPTLANRRGFGPSGWVSEGHYGLDQGIVVLMIENHRSRLIWDLMRSSPHLRLGLRKAGFSGGWLSQPASPPTPGYVE</sequence>
<keyword evidence="3" id="KW-1185">Reference proteome</keyword>
<dbReference type="PIRSF" id="PIRSF028431">
    <property type="entry name" value="UCP028431"/>
    <property type="match status" value="1"/>
</dbReference>
<comment type="caution">
    <text evidence="2">The sequence shown here is derived from an EMBL/GenBank/DDBJ whole genome shotgun (WGS) entry which is preliminary data.</text>
</comment>
<evidence type="ECO:0000313" key="3">
    <source>
        <dbReference type="Proteomes" id="UP000219182"/>
    </source>
</evidence>
<dbReference type="InterPro" id="IPR019282">
    <property type="entry name" value="Glycoamylase-like_cons_dom"/>
</dbReference>
<proteinExistence type="predicted"/>
<dbReference type="InterPro" id="IPR016883">
    <property type="entry name" value="UCP028431"/>
</dbReference>
<evidence type="ECO:0000259" key="1">
    <source>
        <dbReference type="Pfam" id="PF10091"/>
    </source>
</evidence>
<dbReference type="EMBL" id="NWQG01000213">
    <property type="protein sequence ID" value="PDQ18034.1"/>
    <property type="molecule type" value="Genomic_DNA"/>
</dbReference>
<protein>
    <recommendedName>
        <fullName evidence="1">Glycoamylase-like domain-containing protein</fullName>
    </recommendedName>
</protein>
<name>A0A2A6F871_9HYPH</name>
<gene>
    <name evidence="2" type="ORF">CN311_26930</name>
</gene>
<feature type="domain" description="Glycoamylase-like" evidence="1">
    <location>
        <begin position="223"/>
        <end position="457"/>
    </location>
</feature>
<organism evidence="2 3">
    <name type="scientific">Mesorhizobium sanjuanii</name>
    <dbReference type="NCBI Taxonomy" id="2037900"/>
    <lineage>
        <taxon>Bacteria</taxon>
        <taxon>Pseudomonadati</taxon>
        <taxon>Pseudomonadota</taxon>
        <taxon>Alphaproteobacteria</taxon>
        <taxon>Hyphomicrobiales</taxon>
        <taxon>Phyllobacteriaceae</taxon>
        <taxon>Mesorhizobium</taxon>
    </lineage>
</organism>
<accession>A0A2A6F871</accession>
<reference evidence="2 3" key="1">
    <citation type="submission" date="2017-09" db="EMBL/GenBank/DDBJ databases">
        <title>Mesorhizobum sanjuanii sp. nov. isolated from nodules of Lotus tenuis in saline-alkaline lowlands of Flooding Pampa.</title>
        <authorList>
            <person name="Sannazzaro A.I."/>
            <person name="Torres Tejerizo G.A."/>
            <person name="Fontana F."/>
            <person name="Cumpa Velazquez L.M."/>
            <person name="Hansen L."/>
            <person name="Pistorio M."/>
            <person name="Estrella M.J."/>
        </authorList>
    </citation>
    <scope>NUCLEOTIDE SEQUENCE [LARGE SCALE GENOMIC DNA]</scope>
    <source>
        <strain evidence="2 3">BSA136</strain>
    </source>
</reference>
<dbReference type="Gene3D" id="1.50.10.140">
    <property type="match status" value="1"/>
</dbReference>
<dbReference type="Pfam" id="PF10091">
    <property type="entry name" value="Glycoamylase"/>
    <property type="match status" value="1"/>
</dbReference>
<dbReference type="Proteomes" id="UP000219182">
    <property type="component" value="Unassembled WGS sequence"/>
</dbReference>
<evidence type="ECO:0000313" key="2">
    <source>
        <dbReference type="EMBL" id="PDQ18034.1"/>
    </source>
</evidence>
<dbReference type="AlphaFoldDB" id="A0A2A6F871"/>